<dbReference type="Proteomes" id="UP000199331">
    <property type="component" value="Unassembled WGS sequence"/>
</dbReference>
<dbReference type="InterPro" id="IPR020845">
    <property type="entry name" value="AMP-binding_CS"/>
</dbReference>
<dbReference type="InterPro" id="IPR045851">
    <property type="entry name" value="AMP-bd_C_sf"/>
</dbReference>
<evidence type="ECO:0000259" key="3">
    <source>
        <dbReference type="Pfam" id="PF13193"/>
    </source>
</evidence>
<feature type="domain" description="AMP-binding enzyme C-terminal" evidence="3">
    <location>
        <begin position="434"/>
        <end position="507"/>
    </location>
</feature>
<feature type="region of interest" description="Disordered" evidence="1">
    <location>
        <begin position="355"/>
        <end position="385"/>
    </location>
</feature>
<dbReference type="Gene3D" id="3.40.50.12780">
    <property type="entry name" value="N-terminal domain of ligase-like"/>
    <property type="match status" value="1"/>
</dbReference>
<dbReference type="EMBL" id="FOWZ01000001">
    <property type="protein sequence ID" value="SFO85776.1"/>
    <property type="molecule type" value="Genomic_DNA"/>
</dbReference>
<dbReference type="Pfam" id="PF00501">
    <property type="entry name" value="AMP-binding"/>
    <property type="match status" value="1"/>
</dbReference>
<dbReference type="SUPFAM" id="SSF56801">
    <property type="entry name" value="Acetyl-CoA synthetase-like"/>
    <property type="match status" value="1"/>
</dbReference>
<reference evidence="5" key="1">
    <citation type="submission" date="2016-10" db="EMBL/GenBank/DDBJ databases">
        <authorList>
            <person name="Varghese N."/>
            <person name="Submissions S."/>
        </authorList>
    </citation>
    <scope>NUCLEOTIDE SEQUENCE [LARGE SCALE GENOMIC DNA]</scope>
    <source>
        <strain evidence="5">CGMCC 1.7715</strain>
    </source>
</reference>
<dbReference type="InterPro" id="IPR000873">
    <property type="entry name" value="AMP-dep_synth/lig_dom"/>
</dbReference>
<dbReference type="STRING" id="604088.SAMN04488060_0340"/>
<keyword evidence="4" id="KW-0436">Ligase</keyword>
<proteinExistence type="predicted"/>
<dbReference type="PROSITE" id="PS00455">
    <property type="entry name" value="AMP_BINDING"/>
    <property type="match status" value="1"/>
</dbReference>
<organism evidence="4 5">
    <name type="scientific">Qipengyuania nanhaisediminis</name>
    <dbReference type="NCBI Taxonomy" id="604088"/>
    <lineage>
        <taxon>Bacteria</taxon>
        <taxon>Pseudomonadati</taxon>
        <taxon>Pseudomonadota</taxon>
        <taxon>Alphaproteobacteria</taxon>
        <taxon>Sphingomonadales</taxon>
        <taxon>Erythrobacteraceae</taxon>
        <taxon>Qipengyuania</taxon>
    </lineage>
</organism>
<evidence type="ECO:0000313" key="4">
    <source>
        <dbReference type="EMBL" id="SFO85776.1"/>
    </source>
</evidence>
<evidence type="ECO:0000259" key="2">
    <source>
        <dbReference type="Pfam" id="PF00501"/>
    </source>
</evidence>
<keyword evidence="5" id="KW-1185">Reference proteome</keyword>
<sequence length="524" mass="56822">MRYQNGMGANAAAATLSEPFGNFTQVLAHWAAHQPEATALRDDTGSLTWASMADRIERIAARLVDDGLERGQSVAILGISSIPYALVFLAAIRAGGVAAPLTTSASAEQLEAMVRDSGARHLFVTRAKLDEVGEARFVGLDVVVLDEALDDWMAPAGSKAPISDPAPADPFNIIYSSGTTGTPKGIVHSHQMRWRQFAATASSWLEAGIPVRTLASTPLYSNTTMVAFLPALLAGGTVRIMGKFDTIGWLTHAAEDKTAITMLVPVQYQRLMDEPRFDEFDLSSLLLKYCTSAPFPADLKREVLARMPGALIEIYSMTEGGVVCLLEAHKFPDKLHTVGRPAPGSELRVLDDEDREVPAGTPGNLVGRSQTMMSGYKNRPDRTQEGYWTDPDTGETWQRMGDIGRVDAEGFVELVGRAKDMIISGGFNIYPVDLENELMKEADVIEAAVIGMPSRKWGETPVGFVQLAKDARATDAIRDAVNGRLGKTQRLAQLHAIDEMPRSHIGKLLKTDLRELAAQHGTPE</sequence>
<dbReference type="PANTHER" id="PTHR43767">
    <property type="entry name" value="LONG-CHAIN-FATTY-ACID--COA LIGASE"/>
    <property type="match status" value="1"/>
</dbReference>
<dbReference type="InterPro" id="IPR050237">
    <property type="entry name" value="ATP-dep_AMP-bd_enzyme"/>
</dbReference>
<dbReference type="PANTHER" id="PTHR43767:SF10">
    <property type="entry name" value="SURFACTIN SYNTHASE SUBUNIT 1"/>
    <property type="match status" value="1"/>
</dbReference>
<dbReference type="AlphaFoldDB" id="A0A1I5KM73"/>
<accession>A0A1I5KM73</accession>
<name>A0A1I5KM73_9SPHN</name>
<evidence type="ECO:0000313" key="5">
    <source>
        <dbReference type="Proteomes" id="UP000199331"/>
    </source>
</evidence>
<evidence type="ECO:0000256" key="1">
    <source>
        <dbReference type="SAM" id="MobiDB-lite"/>
    </source>
</evidence>
<dbReference type="Pfam" id="PF13193">
    <property type="entry name" value="AMP-binding_C"/>
    <property type="match status" value="1"/>
</dbReference>
<gene>
    <name evidence="4" type="ORF">SAMN04488060_0340</name>
</gene>
<dbReference type="InterPro" id="IPR025110">
    <property type="entry name" value="AMP-bd_C"/>
</dbReference>
<dbReference type="Gene3D" id="3.30.300.30">
    <property type="match status" value="1"/>
</dbReference>
<protein>
    <submittedName>
        <fullName evidence="4">Acyl-CoA synthetase (AMP-forming)/AMP-acid ligase II</fullName>
    </submittedName>
</protein>
<dbReference type="GO" id="GO:0016877">
    <property type="term" value="F:ligase activity, forming carbon-sulfur bonds"/>
    <property type="evidence" value="ECO:0007669"/>
    <property type="project" value="UniProtKB-ARBA"/>
</dbReference>
<feature type="domain" description="AMP-dependent synthetase/ligase" evidence="2">
    <location>
        <begin position="28"/>
        <end position="376"/>
    </location>
</feature>
<dbReference type="InterPro" id="IPR042099">
    <property type="entry name" value="ANL_N_sf"/>
</dbReference>